<dbReference type="CDD" id="cd00081">
    <property type="entry name" value="Hint"/>
    <property type="match status" value="1"/>
</dbReference>
<gene>
    <name evidence="2" type="ORF">Lepil_4149</name>
</gene>
<reference evidence="2 3" key="1">
    <citation type="submission" date="2011-10" db="EMBL/GenBank/DDBJ databases">
        <title>The Improved High-Quality Draft genome of Leptonema illini DSM 21528.</title>
        <authorList>
            <consortium name="US DOE Joint Genome Institute (JGI-PGF)"/>
            <person name="Lucas S."/>
            <person name="Copeland A."/>
            <person name="Lapidus A."/>
            <person name="Glavina del Rio T."/>
            <person name="Dalin E."/>
            <person name="Tice H."/>
            <person name="Bruce D."/>
            <person name="Goodwin L."/>
            <person name="Pitluck S."/>
            <person name="Peters L."/>
            <person name="Mikhailova N."/>
            <person name="Held B."/>
            <person name="Kyrpides N."/>
            <person name="Mavromatis K."/>
            <person name="Ivanova N."/>
            <person name="Markowitz V."/>
            <person name="Cheng J.-F."/>
            <person name="Hugenholtz P."/>
            <person name="Woyke T."/>
            <person name="Wu D."/>
            <person name="Gronow S."/>
            <person name="Wellnitz S."/>
            <person name="Brambilla E.-M."/>
            <person name="Klenk H.-P."/>
            <person name="Eisen J.A."/>
        </authorList>
    </citation>
    <scope>NUCLEOTIDE SEQUENCE [LARGE SCALE GENOMIC DNA]</scope>
    <source>
        <strain evidence="2 3">DSM 21528</strain>
    </source>
</reference>
<accession>H2CLL6</accession>
<dbReference type="AlphaFoldDB" id="H2CLL6"/>
<evidence type="ECO:0000313" key="3">
    <source>
        <dbReference type="Proteomes" id="UP000005737"/>
    </source>
</evidence>
<feature type="domain" description="Hint" evidence="1">
    <location>
        <begin position="18"/>
        <end position="113"/>
    </location>
</feature>
<dbReference type="SUPFAM" id="SSF51294">
    <property type="entry name" value="Hedgehog/intein (Hint) domain"/>
    <property type="match status" value="1"/>
</dbReference>
<dbReference type="PROSITE" id="PS50818">
    <property type="entry name" value="INTEIN_C_TER"/>
    <property type="match status" value="1"/>
</dbReference>
<dbReference type="InterPro" id="IPR030934">
    <property type="entry name" value="Intein_C"/>
</dbReference>
<protein>
    <submittedName>
        <fullName evidence="2">Hedgehog/intein hint domain protein</fullName>
    </submittedName>
</protein>
<organism evidence="2 3">
    <name type="scientific">Leptonema illini DSM 21528</name>
    <dbReference type="NCBI Taxonomy" id="929563"/>
    <lineage>
        <taxon>Bacteria</taxon>
        <taxon>Pseudomonadati</taxon>
        <taxon>Spirochaetota</taxon>
        <taxon>Spirochaetia</taxon>
        <taxon>Leptospirales</taxon>
        <taxon>Leptospiraceae</taxon>
        <taxon>Leptonema</taxon>
    </lineage>
</organism>
<evidence type="ECO:0000259" key="1">
    <source>
        <dbReference type="SMART" id="SM00306"/>
    </source>
</evidence>
<dbReference type="PROSITE" id="PS50817">
    <property type="entry name" value="INTEIN_N_TER"/>
    <property type="match status" value="1"/>
</dbReference>
<keyword evidence="3" id="KW-1185">Reference proteome</keyword>
<dbReference type="Pfam" id="PF07591">
    <property type="entry name" value="PT-HINT"/>
    <property type="match status" value="1"/>
</dbReference>
<evidence type="ECO:0000313" key="2">
    <source>
        <dbReference type="EMBL" id="EHQ04627.1"/>
    </source>
</evidence>
<dbReference type="Proteomes" id="UP000005737">
    <property type="component" value="Unassembled WGS sequence"/>
</dbReference>
<proteinExistence type="predicted"/>
<dbReference type="EMBL" id="JH597775">
    <property type="protein sequence ID" value="EHQ04627.1"/>
    <property type="molecule type" value="Genomic_DNA"/>
</dbReference>
<dbReference type="STRING" id="183.GCA_002009735_04108"/>
<dbReference type="InterPro" id="IPR003587">
    <property type="entry name" value="Hint_dom_N"/>
</dbReference>
<dbReference type="NCBIfam" id="TIGR01443">
    <property type="entry name" value="intein_Cterm"/>
    <property type="match status" value="1"/>
</dbReference>
<sequence>MRSPVGAWWRSNGEFQFRTCFVAGTKVKTPSGYRNIEDIRAGDKVLSYNETTKRIEVQTVKQTFIRKTDRIYTLVYDTGTKLQTTATHPFYIEGKGWVKAADLHVGDDSLLAGEVSQLDVYGGARLQNVSYRQSKQGVIVGITVEDRAETVYNFEVNETHTYLVGESDVVVHNAQGYSPEEVKELIEKATGPYYQHGGELQEKIRDAIQREIDEANIDDPALKRSFETQYVPHTATQSCFMNSLYLFVSELNPGSVPSYEKFIIDGASDGMIIKDRNDGGFARVEKPYELMTKYLSPDQKLKVVDGADGAGLQSFMKSSANIALMRNDVHTWLVVKQKEADGKTSVRYVDTYYKDRNGKTDYKYKPHTVIYAESAK</sequence>
<dbReference type="Gene3D" id="2.170.16.10">
    <property type="entry name" value="Hedgehog/Intein (Hint) domain"/>
    <property type="match status" value="1"/>
</dbReference>
<dbReference type="SMART" id="SM00306">
    <property type="entry name" value="HintN"/>
    <property type="match status" value="1"/>
</dbReference>
<dbReference type="InterPro" id="IPR006141">
    <property type="entry name" value="Intein_N"/>
</dbReference>
<dbReference type="InterPro" id="IPR036844">
    <property type="entry name" value="Hint_dom_sf"/>
</dbReference>
<dbReference type="RefSeq" id="WP_002775846.1">
    <property type="nucleotide sequence ID" value="NZ_JH597775.1"/>
</dbReference>
<dbReference type="GO" id="GO:0016539">
    <property type="term" value="P:intein-mediated protein splicing"/>
    <property type="evidence" value="ECO:0007669"/>
    <property type="project" value="InterPro"/>
</dbReference>
<name>H2CLL6_9LEPT</name>
<dbReference type="HOGENOM" id="CLU_735274_0_0_12"/>